<dbReference type="GO" id="GO:0004803">
    <property type="term" value="F:transposase activity"/>
    <property type="evidence" value="ECO:0007669"/>
    <property type="project" value="InterPro"/>
</dbReference>
<dbReference type="AlphaFoldDB" id="A0A2H0V3X8"/>
<evidence type="ECO:0008006" key="3">
    <source>
        <dbReference type="Google" id="ProtNLM"/>
    </source>
</evidence>
<protein>
    <recommendedName>
        <fullName evidence="3">Transposase IS200-like domain-containing protein</fullName>
    </recommendedName>
</protein>
<dbReference type="InterPro" id="IPR036515">
    <property type="entry name" value="Transposase_17_sf"/>
</dbReference>
<proteinExistence type="predicted"/>
<dbReference type="GO" id="GO:0003677">
    <property type="term" value="F:DNA binding"/>
    <property type="evidence" value="ECO:0007669"/>
    <property type="project" value="InterPro"/>
</dbReference>
<accession>A0A2H0V3X8</accession>
<organism evidence="1 2">
    <name type="scientific">Candidatus Falkowbacteria bacterium CG10_big_fil_rev_8_21_14_0_10_39_11</name>
    <dbReference type="NCBI Taxonomy" id="1974565"/>
    <lineage>
        <taxon>Bacteria</taxon>
        <taxon>Candidatus Falkowiibacteriota</taxon>
    </lineage>
</organism>
<reference evidence="2" key="1">
    <citation type="submission" date="2017-09" db="EMBL/GenBank/DDBJ databases">
        <title>Depth-based differentiation of microbial function through sediment-hosted aquifers and enrichment of novel symbionts in the deep terrestrial subsurface.</title>
        <authorList>
            <person name="Probst A.J."/>
            <person name="Ladd B."/>
            <person name="Jarett J.K."/>
            <person name="Geller-Mcgrath D.E."/>
            <person name="Sieber C.M.K."/>
            <person name="Emerson J.B."/>
            <person name="Anantharaman K."/>
            <person name="Thomas B.C."/>
            <person name="Malmstrom R."/>
            <person name="Stieglmeier M."/>
            <person name="Klingl A."/>
            <person name="Woyke T."/>
            <person name="Ryan C.M."/>
            <person name="Banfield J.F."/>
        </authorList>
    </citation>
    <scope>NUCLEOTIDE SEQUENCE [LARGE SCALE GENOMIC DNA]</scope>
</reference>
<evidence type="ECO:0000313" key="2">
    <source>
        <dbReference type="Proteomes" id="UP000229901"/>
    </source>
</evidence>
<evidence type="ECO:0000313" key="1">
    <source>
        <dbReference type="EMBL" id="PIR93797.1"/>
    </source>
</evidence>
<gene>
    <name evidence="1" type="ORF">COT97_04540</name>
</gene>
<name>A0A2H0V3X8_9BACT</name>
<dbReference type="EMBL" id="PFAP01000035">
    <property type="protein sequence ID" value="PIR93797.1"/>
    <property type="molecule type" value="Genomic_DNA"/>
</dbReference>
<dbReference type="Proteomes" id="UP000229901">
    <property type="component" value="Unassembled WGS sequence"/>
</dbReference>
<dbReference type="Gene3D" id="3.30.70.1290">
    <property type="entry name" value="Transposase IS200-like"/>
    <property type="match status" value="1"/>
</dbReference>
<sequence>MPTHVHMIIKTSNDKNNISKIIQLIKY</sequence>
<dbReference type="GO" id="GO:0006313">
    <property type="term" value="P:DNA transposition"/>
    <property type="evidence" value="ECO:0007669"/>
    <property type="project" value="InterPro"/>
</dbReference>
<comment type="caution">
    <text evidence="1">The sequence shown here is derived from an EMBL/GenBank/DDBJ whole genome shotgun (WGS) entry which is preliminary data.</text>
</comment>